<feature type="region of interest" description="Disordered" evidence="1">
    <location>
        <begin position="1"/>
        <end position="89"/>
    </location>
</feature>
<keyword evidence="2" id="KW-0472">Membrane</keyword>
<dbReference type="RefSeq" id="WP_249737564.1">
    <property type="nucleotide sequence ID" value="NZ_JAKNCJ010000003.1"/>
</dbReference>
<organism evidence="3 4">
    <name type="scientific">Brachybacterium equifaecis</name>
    <dbReference type="NCBI Taxonomy" id="2910770"/>
    <lineage>
        <taxon>Bacteria</taxon>
        <taxon>Bacillati</taxon>
        <taxon>Actinomycetota</taxon>
        <taxon>Actinomycetes</taxon>
        <taxon>Micrococcales</taxon>
        <taxon>Dermabacteraceae</taxon>
        <taxon>Brachybacterium</taxon>
    </lineage>
</organism>
<accession>A0ABT0R3K8</accession>
<evidence type="ECO:0000313" key="4">
    <source>
        <dbReference type="Proteomes" id="UP001203761"/>
    </source>
</evidence>
<gene>
    <name evidence="3" type="ORF">Bequi_08825</name>
</gene>
<feature type="compositionally biased region" description="Basic and acidic residues" evidence="1">
    <location>
        <begin position="51"/>
        <end position="69"/>
    </location>
</feature>
<dbReference type="InterPro" id="IPR021403">
    <property type="entry name" value="DUF3043"/>
</dbReference>
<sequence>MSPRNSTPEQTEPVRTGSSAAPSPASTPGKGRPTRSRREAEAANRRPIVVADRKEARRRDRARASEERQAAQQAMVTGDESAMPAQHRGPERRFVRDVVDSRRNVADYFFPIAFIVLILGLVLPLILPRLATAMSFAMLVVLWGAILLCVIDSFLLRRRLRAALTERFGAVGTGLPGYGVMRSLQFRRFRLPRPQVRHGEQPR</sequence>
<feature type="transmembrane region" description="Helical" evidence="2">
    <location>
        <begin position="133"/>
        <end position="156"/>
    </location>
</feature>
<comment type="caution">
    <text evidence="3">The sequence shown here is derived from an EMBL/GenBank/DDBJ whole genome shotgun (WGS) entry which is preliminary data.</text>
</comment>
<dbReference type="Proteomes" id="UP001203761">
    <property type="component" value="Unassembled WGS sequence"/>
</dbReference>
<evidence type="ECO:0000256" key="2">
    <source>
        <dbReference type="SAM" id="Phobius"/>
    </source>
</evidence>
<keyword evidence="2" id="KW-0812">Transmembrane</keyword>
<feature type="transmembrane region" description="Helical" evidence="2">
    <location>
        <begin position="108"/>
        <end position="127"/>
    </location>
</feature>
<evidence type="ECO:0000256" key="1">
    <source>
        <dbReference type="SAM" id="MobiDB-lite"/>
    </source>
</evidence>
<evidence type="ECO:0000313" key="3">
    <source>
        <dbReference type="EMBL" id="MCL6423490.1"/>
    </source>
</evidence>
<protein>
    <submittedName>
        <fullName evidence="3">DUF3043 domain-containing protein</fullName>
    </submittedName>
</protein>
<keyword evidence="2" id="KW-1133">Transmembrane helix</keyword>
<dbReference type="Pfam" id="PF11241">
    <property type="entry name" value="DUF3043"/>
    <property type="match status" value="1"/>
</dbReference>
<feature type="compositionally biased region" description="Polar residues" evidence="1">
    <location>
        <begin position="1"/>
        <end position="10"/>
    </location>
</feature>
<reference evidence="3" key="1">
    <citation type="submission" date="2022-02" db="EMBL/GenBank/DDBJ databases">
        <authorList>
            <person name="Lee M."/>
            <person name="Kim S.-J."/>
            <person name="Jung M.-Y."/>
        </authorList>
    </citation>
    <scope>NUCLEOTIDE SEQUENCE</scope>
    <source>
        <strain evidence="3">JHP9</strain>
    </source>
</reference>
<dbReference type="EMBL" id="JAKNCJ010000003">
    <property type="protein sequence ID" value="MCL6423490.1"/>
    <property type="molecule type" value="Genomic_DNA"/>
</dbReference>
<keyword evidence="4" id="KW-1185">Reference proteome</keyword>
<feature type="compositionally biased region" description="Low complexity" evidence="1">
    <location>
        <begin position="16"/>
        <end position="29"/>
    </location>
</feature>
<name>A0ABT0R3K8_9MICO</name>
<proteinExistence type="predicted"/>